<dbReference type="Proteomes" id="UP000309340">
    <property type="component" value="Unassembled WGS sequence"/>
</dbReference>
<proteinExistence type="predicted"/>
<feature type="region of interest" description="Disordered" evidence="1">
    <location>
        <begin position="1"/>
        <end position="41"/>
    </location>
</feature>
<reference evidence="2 3" key="1">
    <citation type="submission" date="2017-03" db="EMBL/GenBank/DDBJ databases">
        <title>Genomes of endolithic fungi from Antarctica.</title>
        <authorList>
            <person name="Coleine C."/>
            <person name="Masonjones S."/>
            <person name="Stajich J.E."/>
        </authorList>
    </citation>
    <scope>NUCLEOTIDE SEQUENCE [LARGE SCALE GENOMIC DNA]</scope>
    <source>
        <strain evidence="2 3">CCFEE 5184</strain>
    </source>
</reference>
<organism evidence="2 3">
    <name type="scientific">Friedmanniomyces simplex</name>
    <dbReference type="NCBI Taxonomy" id="329884"/>
    <lineage>
        <taxon>Eukaryota</taxon>
        <taxon>Fungi</taxon>
        <taxon>Dikarya</taxon>
        <taxon>Ascomycota</taxon>
        <taxon>Pezizomycotina</taxon>
        <taxon>Dothideomycetes</taxon>
        <taxon>Dothideomycetidae</taxon>
        <taxon>Mycosphaerellales</taxon>
        <taxon>Teratosphaeriaceae</taxon>
        <taxon>Friedmanniomyces</taxon>
    </lineage>
</organism>
<feature type="compositionally biased region" description="Polar residues" evidence="1">
    <location>
        <begin position="1"/>
        <end position="32"/>
    </location>
</feature>
<dbReference type="AlphaFoldDB" id="A0A4U0X7I4"/>
<evidence type="ECO:0000313" key="3">
    <source>
        <dbReference type="Proteomes" id="UP000309340"/>
    </source>
</evidence>
<dbReference type="EMBL" id="NAJQ01000307">
    <property type="protein sequence ID" value="TKA72484.1"/>
    <property type="molecule type" value="Genomic_DNA"/>
</dbReference>
<name>A0A4U0X7I4_9PEZI</name>
<accession>A0A4U0X7I4</accession>
<comment type="caution">
    <text evidence="2">The sequence shown here is derived from an EMBL/GenBank/DDBJ whole genome shotgun (WGS) entry which is preliminary data.</text>
</comment>
<evidence type="ECO:0008006" key="4">
    <source>
        <dbReference type="Google" id="ProtNLM"/>
    </source>
</evidence>
<evidence type="ECO:0000313" key="2">
    <source>
        <dbReference type="EMBL" id="TKA72484.1"/>
    </source>
</evidence>
<keyword evidence="3" id="KW-1185">Reference proteome</keyword>
<protein>
    <recommendedName>
        <fullName evidence="4">Zn(2)-C6 fungal-type domain-containing protein</fullName>
    </recommendedName>
</protein>
<gene>
    <name evidence="2" type="ORF">B0A55_06694</name>
</gene>
<evidence type="ECO:0000256" key="1">
    <source>
        <dbReference type="SAM" id="MobiDB-lite"/>
    </source>
</evidence>
<sequence length="173" mass="19050">MTGTKTDLDNTLNSAKDSRRSSISGKPSGINNSRRRVPQLPSKYNPCAGCRDTEAYIRLTHDIHSLRALELAPMPLCNEAVAGCEGCSKAGLACKYDAGALNTSGRNEQEDLRYRLECRTREYQESVFLLRVFRHGSEQDAAALLARLRVGQDVETILESLRGKPEPQGTAPK</sequence>
<dbReference type="OrthoDB" id="2985014at2759"/>